<gene>
    <name evidence="1" type="ORF">Hypma_005175</name>
</gene>
<keyword evidence="2" id="KW-1185">Reference proteome</keyword>
<evidence type="ECO:0000313" key="2">
    <source>
        <dbReference type="Proteomes" id="UP000076154"/>
    </source>
</evidence>
<evidence type="ECO:0000313" key="1">
    <source>
        <dbReference type="EMBL" id="RDB15144.1"/>
    </source>
</evidence>
<dbReference type="AlphaFoldDB" id="A0A369J6N1"/>
<organism evidence="1 2">
    <name type="scientific">Hypsizygus marmoreus</name>
    <name type="common">White beech mushroom</name>
    <name type="synonym">Agaricus marmoreus</name>
    <dbReference type="NCBI Taxonomy" id="39966"/>
    <lineage>
        <taxon>Eukaryota</taxon>
        <taxon>Fungi</taxon>
        <taxon>Dikarya</taxon>
        <taxon>Basidiomycota</taxon>
        <taxon>Agaricomycotina</taxon>
        <taxon>Agaricomycetes</taxon>
        <taxon>Agaricomycetidae</taxon>
        <taxon>Agaricales</taxon>
        <taxon>Tricholomatineae</taxon>
        <taxon>Lyophyllaceae</taxon>
        <taxon>Hypsizygus</taxon>
    </lineage>
</organism>
<sequence length="107" mass="12487">MQENVNEGRSATGPRAHKTKLDIDIVRPSFESELLRAHSPCLPRLVDCWMRSAMSKRVWWWWTKSLLSTQPKLRLDPDTPTLSLFPRPFGIDLCLVIARSILRRWCV</sequence>
<dbReference type="EMBL" id="LUEZ02000201">
    <property type="protein sequence ID" value="RDB15144.1"/>
    <property type="molecule type" value="Genomic_DNA"/>
</dbReference>
<accession>A0A369J6N1</accession>
<proteinExistence type="predicted"/>
<name>A0A369J6N1_HYPMA</name>
<dbReference type="Proteomes" id="UP000076154">
    <property type="component" value="Unassembled WGS sequence"/>
</dbReference>
<protein>
    <submittedName>
        <fullName evidence="1">Uncharacterized protein</fullName>
    </submittedName>
</protein>
<comment type="caution">
    <text evidence="1">The sequence shown here is derived from an EMBL/GenBank/DDBJ whole genome shotgun (WGS) entry which is preliminary data.</text>
</comment>
<reference evidence="1" key="1">
    <citation type="submission" date="2018-04" db="EMBL/GenBank/DDBJ databases">
        <title>Whole genome sequencing of Hypsizygus marmoreus.</title>
        <authorList>
            <person name="Choi I.-G."/>
            <person name="Min B."/>
            <person name="Kim J.-G."/>
            <person name="Kim S."/>
            <person name="Oh Y.-L."/>
            <person name="Kong W.-S."/>
            <person name="Park H."/>
            <person name="Jeong J."/>
            <person name="Song E.-S."/>
        </authorList>
    </citation>
    <scope>NUCLEOTIDE SEQUENCE [LARGE SCALE GENOMIC DNA]</scope>
    <source>
        <strain evidence="1">51987-8</strain>
    </source>
</reference>
<dbReference type="InParanoid" id="A0A369J6N1"/>